<keyword evidence="7" id="KW-0067">ATP-binding</keyword>
<dbReference type="InterPro" id="IPR014721">
    <property type="entry name" value="Ribsml_uS5_D2-typ_fold_subgr"/>
</dbReference>
<keyword evidence="3 15" id="KW-0808">Transferase</keyword>
<dbReference type="PRINTS" id="PR00473">
    <property type="entry name" value="GALCTOKINASE"/>
</dbReference>
<comment type="caution">
    <text evidence="15">The sequence shown here is derived from an EMBL/GenBank/DDBJ whole genome shotgun (WGS) entry which is preliminary data.</text>
</comment>
<dbReference type="InterPro" id="IPR000705">
    <property type="entry name" value="Galactokinase"/>
</dbReference>
<keyword evidence="5" id="KW-0547">Nucleotide-binding</keyword>
<feature type="domain" description="Galactokinase N-terminal" evidence="14">
    <location>
        <begin position="8"/>
        <end position="54"/>
    </location>
</feature>
<evidence type="ECO:0000256" key="4">
    <source>
        <dbReference type="ARBA" id="ARBA00022723"/>
    </source>
</evidence>
<dbReference type="FunFam" id="3.30.230.10:FF:000017">
    <property type="entry name" value="Galactokinase"/>
    <property type="match status" value="1"/>
</dbReference>
<evidence type="ECO:0000259" key="12">
    <source>
        <dbReference type="Pfam" id="PF00288"/>
    </source>
</evidence>
<evidence type="ECO:0000256" key="6">
    <source>
        <dbReference type="ARBA" id="ARBA00022777"/>
    </source>
</evidence>
<dbReference type="Gene3D" id="3.30.230.10">
    <property type="match status" value="1"/>
</dbReference>
<dbReference type="PANTHER" id="PTHR10457:SF7">
    <property type="entry name" value="GALACTOKINASE-RELATED"/>
    <property type="match status" value="1"/>
</dbReference>
<keyword evidence="8" id="KW-0460">Magnesium</keyword>
<dbReference type="GO" id="GO:0005829">
    <property type="term" value="C:cytosol"/>
    <property type="evidence" value="ECO:0007669"/>
    <property type="project" value="TreeGrafter"/>
</dbReference>
<protein>
    <recommendedName>
        <fullName evidence="11">Galactokinase</fullName>
        <ecNumber evidence="11">2.7.1.6</ecNumber>
    </recommendedName>
</protein>
<keyword evidence="4" id="KW-0479">Metal-binding</keyword>
<dbReference type="SUPFAM" id="SSF54211">
    <property type="entry name" value="Ribosomal protein S5 domain 2-like"/>
    <property type="match status" value="1"/>
</dbReference>
<dbReference type="InterPro" id="IPR006204">
    <property type="entry name" value="GHMP_kinase_N_dom"/>
</dbReference>
<keyword evidence="9" id="KW-0299">Galactose metabolism</keyword>
<dbReference type="RefSeq" id="WP_008842547.1">
    <property type="nucleotide sequence ID" value="NZ_BAEN01000004.1"/>
</dbReference>
<feature type="domain" description="GHMP kinase N-terminal" evidence="12">
    <location>
        <begin position="91"/>
        <end position="179"/>
    </location>
</feature>
<dbReference type="Pfam" id="PF08544">
    <property type="entry name" value="GHMP_kinases_C"/>
    <property type="match status" value="1"/>
</dbReference>
<dbReference type="Pfam" id="PF00288">
    <property type="entry name" value="GHMP_kinases_N"/>
    <property type="match status" value="1"/>
</dbReference>
<evidence type="ECO:0000313" key="15">
    <source>
        <dbReference type="EMBL" id="GAC12727.1"/>
    </source>
</evidence>
<dbReference type="Gene3D" id="3.30.70.890">
    <property type="entry name" value="GHMP kinase, C-terminal domain"/>
    <property type="match status" value="1"/>
</dbReference>
<dbReference type="Pfam" id="PF10509">
    <property type="entry name" value="GalKase_gal_bdg"/>
    <property type="match status" value="1"/>
</dbReference>
<gene>
    <name evidence="15" type="primary">galK</name>
    <name evidence="15" type="ORF">GLIP_0072</name>
</gene>
<dbReference type="PRINTS" id="PR00959">
    <property type="entry name" value="MEVGALKINASE"/>
</dbReference>
<evidence type="ECO:0000259" key="13">
    <source>
        <dbReference type="Pfam" id="PF08544"/>
    </source>
</evidence>
<evidence type="ECO:0000256" key="3">
    <source>
        <dbReference type="ARBA" id="ARBA00022679"/>
    </source>
</evidence>
<dbReference type="eggNOG" id="COG0153">
    <property type="taxonomic scope" value="Bacteria"/>
</dbReference>
<dbReference type="GO" id="GO:0004335">
    <property type="term" value="F:galactokinase activity"/>
    <property type="evidence" value="ECO:0007669"/>
    <property type="project" value="UniProtKB-UniRule"/>
</dbReference>
<dbReference type="PIRSF" id="PIRSF000530">
    <property type="entry name" value="Galactokinase"/>
    <property type="match status" value="1"/>
</dbReference>
<proteinExistence type="inferred from homology"/>
<dbReference type="PROSITE" id="PS00106">
    <property type="entry name" value="GALACTOKINASE"/>
    <property type="match status" value="1"/>
</dbReference>
<accession>K6Y381</accession>
<evidence type="ECO:0000256" key="8">
    <source>
        <dbReference type="ARBA" id="ARBA00022842"/>
    </source>
</evidence>
<dbReference type="InterPro" id="IPR013750">
    <property type="entry name" value="GHMP_kinase_C_dom"/>
</dbReference>
<evidence type="ECO:0000256" key="10">
    <source>
        <dbReference type="ARBA" id="ARBA00023277"/>
    </source>
</evidence>
<reference evidence="15 16" key="1">
    <citation type="journal article" date="2017" name="Antonie Van Leeuwenhoek">
        <title>Rhizobium rhizosphaerae sp. nov., a novel species isolated from rice rhizosphere.</title>
        <authorList>
            <person name="Zhao J.J."/>
            <person name="Zhang J."/>
            <person name="Zhang R.J."/>
            <person name="Zhang C.W."/>
            <person name="Yin H.Q."/>
            <person name="Zhang X.X."/>
        </authorList>
    </citation>
    <scope>NUCLEOTIDE SEQUENCE [LARGE SCALE GENOMIC DNA]</scope>
    <source>
        <strain evidence="15 16">E3</strain>
    </source>
</reference>
<dbReference type="InterPro" id="IPR006206">
    <property type="entry name" value="Mevalonate/galactokinase"/>
</dbReference>
<dbReference type="SUPFAM" id="SSF55060">
    <property type="entry name" value="GHMP Kinase, C-terminal domain"/>
    <property type="match status" value="1"/>
</dbReference>
<sequence>MNKTTYSAFAKHFSHLPQVTAFAPGRVNLIGEHTDYNQGFVFPVALNKGTYVQLSLRDDMQVIAIAKDMDNQKNRFYLNDIQFDNDMPWANYVRGVFKLINQHTQRISGVNIYIYGDQPQGAGLSSSASMTVALIKGLVDLFGLEMDGKEAAKIAQATENKFVGCACGIMDHLISALGKKNKALKLDCRNLSVEYGKIPDSLELMVFNSNVKRSLVSSEYNIRREQCESAALKLNTSSLRDVTIEMLESKQDALTDVEFRRARHIVSENIRVEKLYLAFRDNNLAEISQLIRASHVSMRDDFEITIPEIDTLVEIINDALPIVGGARMTGGGFGGCVIALVPKSEVARVAKVVTKKYPQIVNIQPTIYNFTVENGAFNFNNHKVQEAL</sequence>
<dbReference type="InterPro" id="IPR019741">
    <property type="entry name" value="Galactokinase_CS"/>
</dbReference>
<dbReference type="GO" id="GO:0005524">
    <property type="term" value="F:ATP binding"/>
    <property type="evidence" value="ECO:0007669"/>
    <property type="project" value="UniProtKB-UniRule"/>
</dbReference>
<evidence type="ECO:0000313" key="16">
    <source>
        <dbReference type="Proteomes" id="UP000006334"/>
    </source>
</evidence>
<evidence type="ECO:0000256" key="9">
    <source>
        <dbReference type="ARBA" id="ARBA00023144"/>
    </source>
</evidence>
<dbReference type="EMBL" id="BAEN01000004">
    <property type="protein sequence ID" value="GAC12727.1"/>
    <property type="molecule type" value="Genomic_DNA"/>
</dbReference>
<dbReference type="FunFam" id="3.30.70.890:FF:000001">
    <property type="entry name" value="Galactokinase"/>
    <property type="match status" value="1"/>
</dbReference>
<organism evidence="15 16">
    <name type="scientific">Aliiglaciecola lipolytica E3</name>
    <dbReference type="NCBI Taxonomy" id="1127673"/>
    <lineage>
        <taxon>Bacteria</taxon>
        <taxon>Pseudomonadati</taxon>
        <taxon>Pseudomonadota</taxon>
        <taxon>Gammaproteobacteria</taxon>
        <taxon>Alteromonadales</taxon>
        <taxon>Alteromonadaceae</taxon>
        <taxon>Aliiglaciecola</taxon>
    </lineage>
</organism>
<evidence type="ECO:0000256" key="7">
    <source>
        <dbReference type="ARBA" id="ARBA00022840"/>
    </source>
</evidence>
<dbReference type="GO" id="GO:0046872">
    <property type="term" value="F:metal ion binding"/>
    <property type="evidence" value="ECO:0007669"/>
    <property type="project" value="UniProtKB-KW"/>
</dbReference>
<evidence type="ECO:0000256" key="2">
    <source>
        <dbReference type="ARBA" id="ARBA00022490"/>
    </source>
</evidence>
<dbReference type="Proteomes" id="UP000006334">
    <property type="component" value="Unassembled WGS sequence"/>
</dbReference>
<keyword evidence="16" id="KW-1185">Reference proteome</keyword>
<keyword evidence="6 15" id="KW-0418">Kinase</keyword>
<comment type="similarity">
    <text evidence="1">Belongs to the GHMP kinase family. GalK subfamily.</text>
</comment>
<evidence type="ECO:0000256" key="1">
    <source>
        <dbReference type="ARBA" id="ARBA00006566"/>
    </source>
</evidence>
<dbReference type="NCBIfam" id="TIGR00131">
    <property type="entry name" value="gal_kin"/>
    <property type="match status" value="1"/>
</dbReference>
<dbReference type="InterPro" id="IPR020568">
    <property type="entry name" value="Ribosomal_Su5_D2-typ_SF"/>
</dbReference>
<dbReference type="InterPro" id="IPR019539">
    <property type="entry name" value="GalKase_N"/>
</dbReference>
<dbReference type="AlphaFoldDB" id="K6Y381"/>
<dbReference type="GO" id="GO:0006012">
    <property type="term" value="P:galactose metabolic process"/>
    <property type="evidence" value="ECO:0007669"/>
    <property type="project" value="UniProtKB-UniRule"/>
</dbReference>
<keyword evidence="10" id="KW-0119">Carbohydrate metabolism</keyword>
<dbReference type="InterPro" id="IPR036554">
    <property type="entry name" value="GHMP_kinase_C_sf"/>
</dbReference>
<dbReference type="EC" id="2.7.1.6" evidence="11"/>
<evidence type="ECO:0000256" key="11">
    <source>
        <dbReference type="NCBIfam" id="TIGR00131"/>
    </source>
</evidence>
<dbReference type="PANTHER" id="PTHR10457">
    <property type="entry name" value="MEVALONATE KINASE/GALACTOKINASE"/>
    <property type="match status" value="1"/>
</dbReference>
<dbReference type="STRING" id="1127673.GLIP_0072"/>
<dbReference type="OrthoDB" id="250531at2"/>
<feature type="domain" description="GHMP kinase C-terminal" evidence="13">
    <location>
        <begin position="278"/>
        <end position="358"/>
    </location>
</feature>
<evidence type="ECO:0000259" key="14">
    <source>
        <dbReference type="Pfam" id="PF10509"/>
    </source>
</evidence>
<evidence type="ECO:0000256" key="5">
    <source>
        <dbReference type="ARBA" id="ARBA00022741"/>
    </source>
</evidence>
<keyword evidence="2" id="KW-0963">Cytoplasm</keyword>
<name>K6Y381_9ALTE</name>